<dbReference type="PANTHER" id="PTHR36437">
    <property type="entry name" value="GLYOXALASE/BLEOMYCIN RESISTANCE PROTEIN/DIOXYGENASE"/>
    <property type="match status" value="1"/>
</dbReference>
<protein>
    <submittedName>
        <fullName evidence="3">Glyoxalase</fullName>
    </submittedName>
</protein>
<dbReference type="Proteomes" id="UP000192411">
    <property type="component" value="Unassembled WGS sequence"/>
</dbReference>
<feature type="region of interest" description="Disordered" evidence="1">
    <location>
        <begin position="110"/>
        <end position="132"/>
    </location>
</feature>
<evidence type="ECO:0000256" key="1">
    <source>
        <dbReference type="SAM" id="MobiDB-lite"/>
    </source>
</evidence>
<evidence type="ECO:0000313" key="3">
    <source>
        <dbReference type="EMBL" id="ORB66238.1"/>
    </source>
</evidence>
<dbReference type="InterPro" id="IPR004360">
    <property type="entry name" value="Glyas_Fos-R_dOase_dom"/>
</dbReference>
<comment type="caution">
    <text evidence="3">The sequence shown here is derived from an EMBL/GenBank/DDBJ whole genome shotgun (WGS) entry which is preliminary data.</text>
</comment>
<evidence type="ECO:0000259" key="2">
    <source>
        <dbReference type="PROSITE" id="PS51819"/>
    </source>
</evidence>
<organism evidence="3 4">
    <name type="scientific">Mycolicibacterium tusciae</name>
    <dbReference type="NCBI Taxonomy" id="75922"/>
    <lineage>
        <taxon>Bacteria</taxon>
        <taxon>Bacillati</taxon>
        <taxon>Actinomycetota</taxon>
        <taxon>Actinomycetes</taxon>
        <taxon>Mycobacteriales</taxon>
        <taxon>Mycobacteriaceae</taxon>
        <taxon>Mycolicibacterium</taxon>
    </lineage>
</organism>
<dbReference type="STRING" id="75922.BST47_10260"/>
<dbReference type="Gene3D" id="3.10.180.10">
    <property type="entry name" value="2,3-Dihydroxybiphenyl 1,2-Dioxygenase, domain 1"/>
    <property type="match status" value="1"/>
</dbReference>
<dbReference type="Pfam" id="PF00903">
    <property type="entry name" value="Glyoxalase"/>
    <property type="match status" value="1"/>
</dbReference>
<dbReference type="RefSeq" id="WP_083125408.1">
    <property type="nucleotide sequence ID" value="NZ_MVIM01000004.1"/>
</dbReference>
<reference evidence="3 4" key="1">
    <citation type="submission" date="2017-02" db="EMBL/GenBank/DDBJ databases">
        <title>The new phylogeny of genus Mycobacterium.</title>
        <authorList>
            <person name="Tortoli E."/>
            <person name="Trovato A."/>
            <person name="Cirillo D.M."/>
        </authorList>
    </citation>
    <scope>NUCLEOTIDE SEQUENCE [LARGE SCALE GENOMIC DNA]</scope>
    <source>
        <strain evidence="3 4">DSM 44338</strain>
    </source>
</reference>
<dbReference type="OrthoDB" id="9794917at2"/>
<dbReference type="AlphaFoldDB" id="A0A1X0JTQ6"/>
<dbReference type="SUPFAM" id="SSF54593">
    <property type="entry name" value="Glyoxalase/Bleomycin resistance protein/Dihydroxybiphenyl dioxygenase"/>
    <property type="match status" value="1"/>
</dbReference>
<evidence type="ECO:0000313" key="4">
    <source>
        <dbReference type="Proteomes" id="UP000192411"/>
    </source>
</evidence>
<gene>
    <name evidence="3" type="ORF">BST47_10260</name>
</gene>
<sequence length="145" mass="16077">MIKVASAHLWVHDQDVALKFWTENVGMEVRQDVSLPDMDNTFRWLTVGPPGQDDVSIVLMAVPGEPVMDEVTRKQVQELTAKGFAGTVFLTTEDIQSDYDEMTARGVEFTEPPHQMPYGIDSGFRDPSGNSVRLTQLAPLPADTV</sequence>
<dbReference type="PROSITE" id="PS51819">
    <property type="entry name" value="VOC"/>
    <property type="match status" value="1"/>
</dbReference>
<dbReference type="PANTHER" id="PTHR36437:SF2">
    <property type="entry name" value="GLYOXALASE_BLEOMYCIN RESISTANCE PROTEIN_DIOXYGENASE"/>
    <property type="match status" value="1"/>
</dbReference>
<dbReference type="InterPro" id="IPR037523">
    <property type="entry name" value="VOC_core"/>
</dbReference>
<keyword evidence="4" id="KW-1185">Reference proteome</keyword>
<dbReference type="EMBL" id="MVIM01000004">
    <property type="protein sequence ID" value="ORB66238.1"/>
    <property type="molecule type" value="Genomic_DNA"/>
</dbReference>
<proteinExistence type="predicted"/>
<accession>A0A1X0JTQ6</accession>
<feature type="domain" description="VOC" evidence="2">
    <location>
        <begin position="3"/>
        <end position="137"/>
    </location>
</feature>
<name>A0A1X0JTQ6_9MYCO</name>
<dbReference type="InterPro" id="IPR029068">
    <property type="entry name" value="Glyas_Bleomycin-R_OHBP_Dase"/>
</dbReference>